<keyword evidence="2" id="KW-1185">Reference proteome</keyword>
<dbReference type="AlphaFoldDB" id="C9MPE3"/>
<accession>C9MPE3</accession>
<sequence length="48" mass="5815">MTSSSSYYIRYLCIGQRLPLHLSHILFYNFCEFIEEIEIIVYLCTDYL</sequence>
<organism evidence="1 2">
    <name type="scientific">Prevotella veroralis F0319</name>
    <dbReference type="NCBI Taxonomy" id="649761"/>
    <lineage>
        <taxon>Bacteria</taxon>
        <taxon>Pseudomonadati</taxon>
        <taxon>Bacteroidota</taxon>
        <taxon>Bacteroidia</taxon>
        <taxon>Bacteroidales</taxon>
        <taxon>Prevotellaceae</taxon>
        <taxon>Prevotella</taxon>
    </lineage>
</organism>
<name>C9MPE3_9BACT</name>
<dbReference type="Proteomes" id="UP000003327">
    <property type="component" value="Unassembled WGS sequence"/>
</dbReference>
<dbReference type="EMBL" id="ACVA01000033">
    <property type="protein sequence ID" value="EEX18540.1"/>
    <property type="molecule type" value="Genomic_DNA"/>
</dbReference>
<gene>
    <name evidence="1" type="ORF">HMPREF0973_01484</name>
</gene>
<protein>
    <submittedName>
        <fullName evidence="1">Uncharacterized protein</fullName>
    </submittedName>
</protein>
<reference evidence="1 2" key="1">
    <citation type="submission" date="2009-09" db="EMBL/GenBank/DDBJ databases">
        <authorList>
            <person name="Weinstock G."/>
            <person name="Sodergren E."/>
            <person name="Clifton S."/>
            <person name="Fulton L."/>
            <person name="Fulton B."/>
            <person name="Courtney L."/>
            <person name="Fronick C."/>
            <person name="Harrison M."/>
            <person name="Strong C."/>
            <person name="Farmer C."/>
            <person name="Delahaunty K."/>
            <person name="Markovic C."/>
            <person name="Hall O."/>
            <person name="Minx P."/>
            <person name="Tomlinson C."/>
            <person name="Mitreva M."/>
            <person name="Nelson J."/>
            <person name="Hou S."/>
            <person name="Wollam A."/>
            <person name="Pepin K.H."/>
            <person name="Johnson M."/>
            <person name="Bhonagiri V."/>
            <person name="Nash W.E."/>
            <person name="Warren W."/>
            <person name="Chinwalla A."/>
            <person name="Mardis E.R."/>
            <person name="Wilson R.K."/>
        </authorList>
    </citation>
    <scope>NUCLEOTIDE SEQUENCE [LARGE SCALE GENOMIC DNA]</scope>
    <source>
        <strain evidence="1 2">F0319</strain>
    </source>
</reference>
<evidence type="ECO:0000313" key="2">
    <source>
        <dbReference type="Proteomes" id="UP000003327"/>
    </source>
</evidence>
<dbReference type="HOGENOM" id="CLU_3156446_0_0_10"/>
<proteinExistence type="predicted"/>
<evidence type="ECO:0000313" key="1">
    <source>
        <dbReference type="EMBL" id="EEX18540.1"/>
    </source>
</evidence>
<dbReference type="STRING" id="649761.HMPREF0973_01484"/>
<comment type="caution">
    <text evidence="1">The sequence shown here is derived from an EMBL/GenBank/DDBJ whole genome shotgun (WGS) entry which is preliminary data.</text>
</comment>